<organism evidence="1 2">
    <name type="scientific">Sorangium cellulosum</name>
    <name type="common">Polyangium cellulosum</name>
    <dbReference type="NCBI Taxonomy" id="56"/>
    <lineage>
        <taxon>Bacteria</taxon>
        <taxon>Pseudomonadati</taxon>
        <taxon>Myxococcota</taxon>
        <taxon>Polyangia</taxon>
        <taxon>Polyangiales</taxon>
        <taxon>Polyangiaceae</taxon>
        <taxon>Sorangium</taxon>
    </lineage>
</organism>
<comment type="caution">
    <text evidence="1">The sequence shown here is derived from an EMBL/GenBank/DDBJ whole genome shotgun (WGS) entry which is preliminary data.</text>
</comment>
<dbReference type="AlphaFoldDB" id="A0A150QQN6"/>
<proteinExistence type="predicted"/>
<evidence type="ECO:0000313" key="1">
    <source>
        <dbReference type="EMBL" id="KYF70327.1"/>
    </source>
</evidence>
<protein>
    <submittedName>
        <fullName evidence="1">Uncharacterized protein</fullName>
    </submittedName>
</protein>
<evidence type="ECO:0000313" key="2">
    <source>
        <dbReference type="Proteomes" id="UP000075260"/>
    </source>
</evidence>
<dbReference type="Proteomes" id="UP000075260">
    <property type="component" value="Unassembled WGS sequence"/>
</dbReference>
<sequence>MPRLTVNLEHVIVNPPVTASPLAAEVTSASAPGSELHPAAAIVAVRHTRAWRMALRIARTDVDRME</sequence>
<accession>A0A150QQN6</accession>
<name>A0A150QQN6_SORCE</name>
<dbReference type="EMBL" id="JEMA01000406">
    <property type="protein sequence ID" value="KYF70327.1"/>
    <property type="molecule type" value="Genomic_DNA"/>
</dbReference>
<gene>
    <name evidence="1" type="ORF">BE15_19440</name>
</gene>
<reference evidence="1 2" key="1">
    <citation type="submission" date="2014-02" db="EMBL/GenBank/DDBJ databases">
        <title>The small core and large imbalanced accessory genome model reveals a collaborative survival strategy of Sorangium cellulosum strains in nature.</title>
        <authorList>
            <person name="Han K."/>
            <person name="Peng R."/>
            <person name="Blom J."/>
            <person name="Li Y.-Z."/>
        </authorList>
    </citation>
    <scope>NUCLEOTIDE SEQUENCE [LARGE SCALE GENOMIC DNA]</scope>
    <source>
        <strain evidence="1 2">So0008-312</strain>
    </source>
</reference>